<sequence>MVAHPSTQAGPRLSRQASTTVFIVGSLVAVLIAGWLSLVTQPTALVSTAWWPAAGIALGLGLRIPLRYTWVIATAVAAITFPLLLWAGRPLELAVALSMAGGIEMAIGAILLRGRSDTTPALGNPRDLGRLLIAILAAAVVYDLVGSTATYLLADSSQAWTRLVTAVPKHAAGMLLLAPLFMKLPGRARQARLPEIVAEIALVLGVTAFVFTFTPGMPLSFLPFIPLLWAAVRLSTRQLIWLMLGVAIIAYTGSAVNRGPFAFDRLGEDTGVVVLQTFLLSIMVVFLLLSLAVGLEQRTALRLAEREELFRTIFETSVAGMVIATREATGWQVTQTNASAEAILPGLGESSTSLKALLGEDAIRVLSAEMDALTEGNARLTLTTAADRILNVSMSLISVESAGHTVALQFYDITEAVRARRLEQAELMRAAEVQRALLPGKFPSTPGWSSGAVSVPARQVGGDFYDIRVQAPHAVLSLGDVMGKGMGAGMLAAATRAALRANDLDVSPSTAVSRAADVIDRDLQRTSAFVTLTYVLIDLATGDFRFADAGHGLHFVVRSGSNRVERVASADLPMGLESGWHERQGALNPGDAILLVSDGVLDMWGGSVQQLSDAVARCAQDCGADPQALVDALCAGANVDLERDDVTAVVLRRELLEVPTPTG</sequence>
<evidence type="ECO:0000256" key="7">
    <source>
        <dbReference type="SAM" id="Phobius"/>
    </source>
</evidence>
<keyword evidence="10" id="KW-1185">Reference proteome</keyword>
<dbReference type="AlphaFoldDB" id="A0A7I7S116"/>
<dbReference type="Proteomes" id="UP000467428">
    <property type="component" value="Chromosome"/>
</dbReference>
<feature type="transmembrane region" description="Helical" evidence="7">
    <location>
        <begin position="132"/>
        <end position="154"/>
    </location>
</feature>
<keyword evidence="4" id="KW-0378">Hydrolase</keyword>
<dbReference type="InterPro" id="IPR001932">
    <property type="entry name" value="PPM-type_phosphatase-like_dom"/>
</dbReference>
<gene>
    <name evidence="9" type="ORF">MARA_33670</name>
</gene>
<dbReference type="Pfam" id="PF05231">
    <property type="entry name" value="MASE1"/>
    <property type="match status" value="1"/>
</dbReference>
<keyword evidence="6 7" id="KW-0472">Membrane</keyword>
<evidence type="ECO:0000256" key="6">
    <source>
        <dbReference type="ARBA" id="ARBA00023136"/>
    </source>
</evidence>
<dbReference type="EMBL" id="AP022593">
    <property type="protein sequence ID" value="BBY49899.1"/>
    <property type="molecule type" value="Genomic_DNA"/>
</dbReference>
<evidence type="ECO:0000256" key="3">
    <source>
        <dbReference type="ARBA" id="ARBA00022692"/>
    </source>
</evidence>
<comment type="subcellular location">
    <subcellularLocation>
        <location evidence="1">Cell membrane</location>
        <topology evidence="1">Multi-pass membrane protein</topology>
    </subcellularLocation>
</comment>
<dbReference type="KEGG" id="marz:MARA_33670"/>
<evidence type="ECO:0000256" key="1">
    <source>
        <dbReference type="ARBA" id="ARBA00004651"/>
    </source>
</evidence>
<feature type="transmembrane region" description="Helical" evidence="7">
    <location>
        <begin position="69"/>
        <end position="87"/>
    </location>
</feature>
<feature type="transmembrane region" description="Helical" evidence="7">
    <location>
        <begin position="21"/>
        <end position="38"/>
    </location>
</feature>
<dbReference type="InterPro" id="IPR052016">
    <property type="entry name" value="Bact_Sigma-Reg"/>
</dbReference>
<protein>
    <recommendedName>
        <fullName evidence="8">PPM-type phosphatase domain-containing protein</fullName>
    </recommendedName>
</protein>
<evidence type="ECO:0000256" key="2">
    <source>
        <dbReference type="ARBA" id="ARBA00022475"/>
    </source>
</evidence>
<feature type="transmembrane region" description="Helical" evidence="7">
    <location>
        <begin position="273"/>
        <end position="295"/>
    </location>
</feature>
<organism evidence="9 10">
    <name type="scientific">Mycolicibacterium arabiense</name>
    <dbReference type="NCBI Taxonomy" id="1286181"/>
    <lineage>
        <taxon>Bacteria</taxon>
        <taxon>Bacillati</taxon>
        <taxon>Actinomycetota</taxon>
        <taxon>Actinomycetes</taxon>
        <taxon>Mycobacteriales</taxon>
        <taxon>Mycobacteriaceae</taxon>
        <taxon>Mycolicibacterium</taxon>
    </lineage>
</organism>
<keyword evidence="5 7" id="KW-1133">Transmembrane helix</keyword>
<dbReference type="Gene3D" id="3.60.40.10">
    <property type="entry name" value="PPM-type phosphatase domain"/>
    <property type="match status" value="1"/>
</dbReference>
<evidence type="ECO:0000313" key="10">
    <source>
        <dbReference type="Proteomes" id="UP000467428"/>
    </source>
</evidence>
<keyword evidence="3 7" id="KW-0812">Transmembrane</keyword>
<dbReference type="SUPFAM" id="SSF81606">
    <property type="entry name" value="PP2C-like"/>
    <property type="match status" value="1"/>
</dbReference>
<dbReference type="PANTHER" id="PTHR43156">
    <property type="entry name" value="STAGE II SPORULATION PROTEIN E-RELATED"/>
    <property type="match status" value="1"/>
</dbReference>
<dbReference type="SMART" id="SM00331">
    <property type="entry name" value="PP2C_SIG"/>
    <property type="match status" value="1"/>
</dbReference>
<name>A0A7I7S116_9MYCO</name>
<dbReference type="InterPro" id="IPR036457">
    <property type="entry name" value="PPM-type-like_dom_sf"/>
</dbReference>
<feature type="transmembrane region" description="Helical" evidence="7">
    <location>
        <begin position="160"/>
        <end position="181"/>
    </location>
</feature>
<dbReference type="GO" id="GO:0016791">
    <property type="term" value="F:phosphatase activity"/>
    <property type="evidence" value="ECO:0007669"/>
    <property type="project" value="TreeGrafter"/>
</dbReference>
<evidence type="ECO:0000259" key="8">
    <source>
        <dbReference type="SMART" id="SM00331"/>
    </source>
</evidence>
<dbReference type="Pfam" id="PF07228">
    <property type="entry name" value="SpoIIE"/>
    <property type="match status" value="1"/>
</dbReference>
<dbReference type="PANTHER" id="PTHR43156:SF2">
    <property type="entry name" value="STAGE II SPORULATION PROTEIN E"/>
    <property type="match status" value="1"/>
</dbReference>
<feature type="transmembrane region" description="Helical" evidence="7">
    <location>
        <begin position="239"/>
        <end position="261"/>
    </location>
</feature>
<reference evidence="9 10" key="1">
    <citation type="journal article" date="2019" name="Emerg. Microbes Infect.">
        <title>Comprehensive subspecies identification of 175 nontuberculous mycobacteria species based on 7547 genomic profiles.</title>
        <authorList>
            <person name="Matsumoto Y."/>
            <person name="Kinjo T."/>
            <person name="Motooka D."/>
            <person name="Nabeya D."/>
            <person name="Jung N."/>
            <person name="Uechi K."/>
            <person name="Horii T."/>
            <person name="Iida T."/>
            <person name="Fujita J."/>
            <person name="Nakamura S."/>
        </authorList>
    </citation>
    <scope>NUCLEOTIDE SEQUENCE [LARGE SCALE GENOMIC DNA]</scope>
    <source>
        <strain evidence="9 10">JCM 18538</strain>
    </source>
</reference>
<dbReference type="GO" id="GO:0005886">
    <property type="term" value="C:plasma membrane"/>
    <property type="evidence" value="ECO:0007669"/>
    <property type="project" value="UniProtKB-SubCell"/>
</dbReference>
<dbReference type="InterPro" id="IPR007895">
    <property type="entry name" value="MASE1"/>
</dbReference>
<evidence type="ECO:0000313" key="9">
    <source>
        <dbReference type="EMBL" id="BBY49899.1"/>
    </source>
</evidence>
<evidence type="ECO:0000256" key="5">
    <source>
        <dbReference type="ARBA" id="ARBA00022989"/>
    </source>
</evidence>
<evidence type="ECO:0000256" key="4">
    <source>
        <dbReference type="ARBA" id="ARBA00022801"/>
    </source>
</evidence>
<accession>A0A7I7S116</accession>
<geneLocation type="plasmid" evidence="10">
    <name>pjcm18538 dna</name>
</geneLocation>
<feature type="transmembrane region" description="Helical" evidence="7">
    <location>
        <begin position="44"/>
        <end position="62"/>
    </location>
</feature>
<feature type="transmembrane region" description="Helical" evidence="7">
    <location>
        <begin position="93"/>
        <end position="112"/>
    </location>
</feature>
<dbReference type="RefSeq" id="WP_163919453.1">
    <property type="nucleotide sequence ID" value="NZ_AP022593.1"/>
</dbReference>
<proteinExistence type="predicted"/>
<keyword evidence="2" id="KW-1003">Cell membrane</keyword>
<feature type="domain" description="PPM-type phosphatase" evidence="8">
    <location>
        <begin position="445"/>
        <end position="653"/>
    </location>
</feature>